<feature type="compositionally biased region" description="Polar residues" evidence="3">
    <location>
        <begin position="31"/>
        <end position="42"/>
    </location>
</feature>
<dbReference type="InterPro" id="IPR040389">
    <property type="entry name" value="SMR"/>
</dbReference>
<dbReference type="GO" id="GO:0004860">
    <property type="term" value="F:protein kinase inhibitor activity"/>
    <property type="evidence" value="ECO:0007669"/>
    <property type="project" value="UniProtKB-KW"/>
</dbReference>
<proteinExistence type="predicted"/>
<keyword evidence="5" id="KW-1185">Reference proteome</keyword>
<dbReference type="PANTHER" id="PTHR33142">
    <property type="entry name" value="CYCLIN-DEPENDENT PROTEIN KINASE INHIBITOR SMR13"/>
    <property type="match status" value="1"/>
</dbReference>
<evidence type="ECO:0000313" key="4">
    <source>
        <dbReference type="EMBL" id="CAH9118918.1"/>
    </source>
</evidence>
<comment type="caution">
    <text evidence="4">The sequence shown here is derived from an EMBL/GenBank/DDBJ whole genome shotgun (WGS) entry which is preliminary data.</text>
</comment>
<feature type="region of interest" description="Disordered" evidence="3">
    <location>
        <begin position="1"/>
        <end position="67"/>
    </location>
</feature>
<gene>
    <name evidence="4" type="ORF">CEURO_LOCUS22135</name>
</gene>
<keyword evidence="1" id="KW-0649">Protein kinase inhibitor</keyword>
<reference evidence="4" key="1">
    <citation type="submission" date="2022-07" db="EMBL/GenBank/DDBJ databases">
        <authorList>
            <person name="Macas J."/>
            <person name="Novak P."/>
            <person name="Neumann P."/>
        </authorList>
    </citation>
    <scope>NUCLEOTIDE SEQUENCE</scope>
</reference>
<name>A0A9P0ZXS9_CUSEU</name>
<evidence type="ECO:0000256" key="2">
    <source>
        <dbReference type="ARBA" id="ARBA00023306"/>
    </source>
</evidence>
<dbReference type="Proteomes" id="UP001152484">
    <property type="component" value="Unassembled WGS sequence"/>
</dbReference>
<accession>A0A9P0ZXS9</accession>
<dbReference type="EMBL" id="CAMAPE010000077">
    <property type="protein sequence ID" value="CAH9118918.1"/>
    <property type="molecule type" value="Genomic_DNA"/>
</dbReference>
<dbReference type="PANTHER" id="PTHR33142:SF89">
    <property type="entry name" value="CYCLIN-DEPENDENT PROTEIN KINASE INHIBITOR SMR2"/>
    <property type="match status" value="1"/>
</dbReference>
<evidence type="ECO:0000313" key="5">
    <source>
        <dbReference type="Proteomes" id="UP001152484"/>
    </source>
</evidence>
<sequence>MSVDLDLRQVSPGTQELRRPSSGTPKFRQVSPGTQESRSGSPVTKEIGQVSPINQESDQENRDPRVNIHLSATIRSDDRRCNNKIGDHQEEKACLTPNSPRSLIPKTGNCPPAPKKQVIRAAPSCKRKLIFFEIDGKEDIQSFFRRVHHHHHHPNLDSPTKRSRKLEN</sequence>
<dbReference type="GO" id="GO:0032875">
    <property type="term" value="P:regulation of DNA endoreduplication"/>
    <property type="evidence" value="ECO:0007669"/>
    <property type="project" value="InterPro"/>
</dbReference>
<evidence type="ECO:0000256" key="1">
    <source>
        <dbReference type="ARBA" id="ARBA00023013"/>
    </source>
</evidence>
<organism evidence="4 5">
    <name type="scientific">Cuscuta europaea</name>
    <name type="common">European dodder</name>
    <dbReference type="NCBI Taxonomy" id="41803"/>
    <lineage>
        <taxon>Eukaryota</taxon>
        <taxon>Viridiplantae</taxon>
        <taxon>Streptophyta</taxon>
        <taxon>Embryophyta</taxon>
        <taxon>Tracheophyta</taxon>
        <taxon>Spermatophyta</taxon>
        <taxon>Magnoliopsida</taxon>
        <taxon>eudicotyledons</taxon>
        <taxon>Gunneridae</taxon>
        <taxon>Pentapetalae</taxon>
        <taxon>asterids</taxon>
        <taxon>lamiids</taxon>
        <taxon>Solanales</taxon>
        <taxon>Convolvulaceae</taxon>
        <taxon>Cuscuteae</taxon>
        <taxon>Cuscuta</taxon>
        <taxon>Cuscuta subgen. Cuscuta</taxon>
    </lineage>
</organism>
<dbReference type="OrthoDB" id="662905at2759"/>
<evidence type="ECO:0000256" key="3">
    <source>
        <dbReference type="SAM" id="MobiDB-lite"/>
    </source>
</evidence>
<dbReference type="AlphaFoldDB" id="A0A9P0ZXS9"/>
<keyword evidence="2" id="KW-0131">Cell cycle</keyword>
<protein>
    <submittedName>
        <fullName evidence="4">Uncharacterized protein</fullName>
    </submittedName>
</protein>